<comment type="caution">
    <text evidence="2">The sequence shown here is derived from an EMBL/GenBank/DDBJ whole genome shotgun (WGS) entry which is preliminary data.</text>
</comment>
<dbReference type="EMBL" id="JAMXMC010000002">
    <property type="protein sequence ID" value="MCO5976034.1"/>
    <property type="molecule type" value="Genomic_DNA"/>
</dbReference>
<feature type="transmembrane region" description="Helical" evidence="1">
    <location>
        <begin position="62"/>
        <end position="81"/>
    </location>
</feature>
<protein>
    <recommendedName>
        <fullName evidence="4">Transmembrane protein</fullName>
    </recommendedName>
</protein>
<accession>A0ABT1BJI7</accession>
<keyword evidence="1" id="KW-0812">Transmembrane</keyword>
<feature type="transmembrane region" description="Helical" evidence="1">
    <location>
        <begin position="143"/>
        <end position="161"/>
    </location>
</feature>
<feature type="transmembrane region" description="Helical" evidence="1">
    <location>
        <begin position="34"/>
        <end position="55"/>
    </location>
</feature>
<feature type="transmembrane region" description="Helical" evidence="1">
    <location>
        <begin position="87"/>
        <end position="105"/>
    </location>
</feature>
<name>A0ABT1BJI7_9BURK</name>
<gene>
    <name evidence="2" type="ORF">M0L44_04735</name>
</gene>
<feature type="transmembrane region" description="Helical" evidence="1">
    <location>
        <begin position="167"/>
        <end position="190"/>
    </location>
</feature>
<proteinExistence type="predicted"/>
<reference evidence="2 3" key="1">
    <citation type="submission" date="2022-06" db="EMBL/GenBank/DDBJ databases">
        <title>Ideonella sp. NS12-5 Genome sequencing and assembly.</title>
        <authorList>
            <person name="Jung Y."/>
        </authorList>
    </citation>
    <scope>NUCLEOTIDE SEQUENCE [LARGE SCALE GENOMIC DNA]</scope>
    <source>
        <strain evidence="2 3">NS12-5</strain>
    </source>
</reference>
<dbReference type="Proteomes" id="UP001204851">
    <property type="component" value="Unassembled WGS sequence"/>
</dbReference>
<organism evidence="2 3">
    <name type="scientific">Ideonella oryzae</name>
    <dbReference type="NCBI Taxonomy" id="2937441"/>
    <lineage>
        <taxon>Bacteria</taxon>
        <taxon>Pseudomonadati</taxon>
        <taxon>Pseudomonadota</taxon>
        <taxon>Betaproteobacteria</taxon>
        <taxon>Burkholderiales</taxon>
        <taxon>Sphaerotilaceae</taxon>
        <taxon>Ideonella</taxon>
    </lineage>
</organism>
<keyword evidence="1" id="KW-0472">Membrane</keyword>
<evidence type="ECO:0008006" key="4">
    <source>
        <dbReference type="Google" id="ProtNLM"/>
    </source>
</evidence>
<dbReference type="RefSeq" id="WP_252768507.1">
    <property type="nucleotide sequence ID" value="NZ_JAMXMC010000002.1"/>
</dbReference>
<keyword evidence="1" id="KW-1133">Transmembrane helix</keyword>
<sequence>MNWLPPMAKRLAAAVLAAIYLGLAFVAGASDHPPLAAVVVSLAPMAFMAGLFVWHQSGWRRALGLVAWLGAVVFLVCRLPALVEHVATVYFLQHAGAMGFLALMFGHSLGRDHARALCSRIAAFVTPEPLDARYLRYTWQVTWVWTLFFLTMLGLSVGLFFTGQLWLWSLLANILTPALVGGLFVAEYAVRLKLLPDRPHMDVRQTIQAYRSFRQAHR</sequence>
<evidence type="ECO:0000313" key="2">
    <source>
        <dbReference type="EMBL" id="MCO5976034.1"/>
    </source>
</evidence>
<evidence type="ECO:0000313" key="3">
    <source>
        <dbReference type="Proteomes" id="UP001204851"/>
    </source>
</evidence>
<keyword evidence="3" id="KW-1185">Reference proteome</keyword>
<evidence type="ECO:0000256" key="1">
    <source>
        <dbReference type="SAM" id="Phobius"/>
    </source>
</evidence>